<sequence length="101" mass="10676">MAAIVLAAACPLAAHAAPKSAPPAEPRPELILSMPSDRWLGEQPQSGPTLADNREQNLIAAGKNRKSKVDVACNMDLNENTVGGTALSERLGGNCEFGYRY</sequence>
<evidence type="ECO:0000256" key="1">
    <source>
        <dbReference type="SAM" id="SignalP"/>
    </source>
</evidence>
<dbReference type="Proteomes" id="UP000077857">
    <property type="component" value="Unassembled WGS sequence"/>
</dbReference>
<proteinExistence type="predicted"/>
<dbReference type="EMBL" id="LUUJ01000097">
    <property type="protein sequence ID" value="OAI13604.1"/>
    <property type="molecule type" value="Genomic_DNA"/>
</dbReference>
<gene>
    <name evidence="2" type="ORF">A1507_01465</name>
</gene>
<evidence type="ECO:0000313" key="2">
    <source>
        <dbReference type="EMBL" id="OAI13604.1"/>
    </source>
</evidence>
<comment type="caution">
    <text evidence="2">The sequence shown here is derived from an EMBL/GenBank/DDBJ whole genome shotgun (WGS) entry which is preliminary data.</text>
</comment>
<keyword evidence="1" id="KW-0732">Signal</keyword>
<dbReference type="AlphaFoldDB" id="A0A177N7M6"/>
<feature type="signal peptide" evidence="1">
    <location>
        <begin position="1"/>
        <end position="16"/>
    </location>
</feature>
<organism evidence="2 3">
    <name type="scientific">Methylomonas koyamae</name>
    <dbReference type="NCBI Taxonomy" id="702114"/>
    <lineage>
        <taxon>Bacteria</taxon>
        <taxon>Pseudomonadati</taxon>
        <taxon>Pseudomonadota</taxon>
        <taxon>Gammaproteobacteria</taxon>
        <taxon>Methylococcales</taxon>
        <taxon>Methylococcaceae</taxon>
        <taxon>Methylomonas</taxon>
    </lineage>
</organism>
<feature type="chain" id="PRO_5008068852" evidence="1">
    <location>
        <begin position="17"/>
        <end position="101"/>
    </location>
</feature>
<name>A0A177N7M6_9GAMM</name>
<protein>
    <submittedName>
        <fullName evidence="2">Uncharacterized protein</fullName>
    </submittedName>
</protein>
<reference evidence="2 3" key="1">
    <citation type="submission" date="2016-03" db="EMBL/GenBank/DDBJ databases">
        <authorList>
            <person name="Ploux O."/>
        </authorList>
    </citation>
    <scope>NUCLEOTIDE SEQUENCE [LARGE SCALE GENOMIC DNA]</scope>
    <source>
        <strain evidence="2 3">R-45378</strain>
    </source>
</reference>
<evidence type="ECO:0000313" key="3">
    <source>
        <dbReference type="Proteomes" id="UP000077857"/>
    </source>
</evidence>
<accession>A0A177N7M6</accession>